<gene>
    <name evidence="1" type="ORF">LCGC14_1618680</name>
</gene>
<name>A0A0F9I659_9ZZZZ</name>
<accession>A0A0F9I659</accession>
<reference evidence="1" key="1">
    <citation type="journal article" date="2015" name="Nature">
        <title>Complex archaea that bridge the gap between prokaryotes and eukaryotes.</title>
        <authorList>
            <person name="Spang A."/>
            <person name="Saw J.H."/>
            <person name="Jorgensen S.L."/>
            <person name="Zaremba-Niedzwiedzka K."/>
            <person name="Martijn J."/>
            <person name="Lind A.E."/>
            <person name="van Eijk R."/>
            <person name="Schleper C."/>
            <person name="Guy L."/>
            <person name="Ettema T.J."/>
        </authorList>
    </citation>
    <scope>NUCLEOTIDE SEQUENCE</scope>
</reference>
<evidence type="ECO:0000313" key="1">
    <source>
        <dbReference type="EMBL" id="KKM23096.1"/>
    </source>
</evidence>
<evidence type="ECO:0008006" key="2">
    <source>
        <dbReference type="Google" id="ProtNLM"/>
    </source>
</evidence>
<proteinExistence type="predicted"/>
<sequence>MANPSVYTNKSRLIFTGPCLVKTVHVAGDGAVGDCQVYDGQNANGELKAHIEVLSGTSYEWRPGDGTGFEQGIYIVVNASTTKVTVTFEPKARKGYIPE</sequence>
<dbReference type="AlphaFoldDB" id="A0A0F9I659"/>
<organism evidence="1">
    <name type="scientific">marine sediment metagenome</name>
    <dbReference type="NCBI Taxonomy" id="412755"/>
    <lineage>
        <taxon>unclassified sequences</taxon>
        <taxon>metagenomes</taxon>
        <taxon>ecological metagenomes</taxon>
    </lineage>
</organism>
<comment type="caution">
    <text evidence="1">The sequence shown here is derived from an EMBL/GenBank/DDBJ whole genome shotgun (WGS) entry which is preliminary data.</text>
</comment>
<dbReference type="EMBL" id="LAZR01013199">
    <property type="protein sequence ID" value="KKM23096.1"/>
    <property type="molecule type" value="Genomic_DNA"/>
</dbReference>
<protein>
    <recommendedName>
        <fullName evidence="2">BppU N-terminal domain-containing protein</fullName>
    </recommendedName>
</protein>